<reference evidence="2" key="1">
    <citation type="journal article" date="2023" name="G3 (Bethesda)">
        <title>Genome assembly and association tests identify interacting loci associated with vigor, precocity, and sex in interspecific pistachio rootstocks.</title>
        <authorList>
            <person name="Palmer W."/>
            <person name="Jacygrad E."/>
            <person name="Sagayaradj S."/>
            <person name="Cavanaugh K."/>
            <person name="Han R."/>
            <person name="Bertier L."/>
            <person name="Beede B."/>
            <person name="Kafkas S."/>
            <person name="Golino D."/>
            <person name="Preece J."/>
            <person name="Michelmore R."/>
        </authorList>
    </citation>
    <scope>NUCLEOTIDE SEQUENCE [LARGE SCALE GENOMIC DNA]</scope>
</reference>
<comment type="caution">
    <text evidence="1">The sequence shown here is derived from an EMBL/GenBank/DDBJ whole genome shotgun (WGS) entry which is preliminary data.</text>
</comment>
<evidence type="ECO:0000313" key="2">
    <source>
        <dbReference type="Proteomes" id="UP001163603"/>
    </source>
</evidence>
<protein>
    <submittedName>
        <fullName evidence="1">Uncharacterized protein</fullName>
    </submittedName>
</protein>
<accession>A0ACC0Y694</accession>
<dbReference type="Proteomes" id="UP001163603">
    <property type="component" value="Chromosome 8"/>
</dbReference>
<proteinExistence type="predicted"/>
<keyword evidence="2" id="KW-1185">Reference proteome</keyword>
<evidence type="ECO:0000313" key="1">
    <source>
        <dbReference type="EMBL" id="KAJ0029858.1"/>
    </source>
</evidence>
<name>A0ACC0Y694_9ROSI</name>
<sequence length="581" mass="64538">MKAVNATKSHRIADLMAIIYGVICILPLLFVSIYAADKAKDVTTSFPGQWELLTDNSGVSAMHLILLPKLNKVLMYDATIWRISKIALPPEKMPCRVANAATGELDCWSHSVLFDYDTAKLTALKIMTDTWCSSGGLTVDGDFVGIGGYKDGATTVRYLTSCEECDWREYPRTLAQPRWYSTQVTLPDASFMVFGGRGAYDYEYIPPEGQTNKEAIFFPLLKDTHDRLPNVQPPLVEDSIENNLYPFVHLSPDGNLFIFSNNRSILLNPKTKQIVREYPILPGGSRNYPASAMSALLPLRLKLGKLKKINAEVLICGGAPWDSFYYAEKHKKFLPALQDCGRLQILDPNPVWKIEKMPAPRVMGDMMILPTGDVLMLNGAKTGTSAWNDAEEPYLAPVLYRTKGPKGSRFRELAPSNIPRMYHSVAGVLPDGKILVAGSNTHDGYEYNAKYPTELRVEKFSPPYLDPSVAGLRQQILVEASDEVLSYGQQFSIKVKSNERILNKEELTVTMYAPPFTTHGISMSQRLLILVIVEVVSDVFPGVHNIVAGAPMQGELAPPGYYLLSVVYNGVPSVSMWVQIK</sequence>
<dbReference type="EMBL" id="CM047743">
    <property type="protein sequence ID" value="KAJ0029858.1"/>
    <property type="molecule type" value="Genomic_DNA"/>
</dbReference>
<gene>
    <name evidence="1" type="ORF">Pint_13234</name>
</gene>
<organism evidence="1 2">
    <name type="scientific">Pistacia integerrima</name>
    <dbReference type="NCBI Taxonomy" id="434235"/>
    <lineage>
        <taxon>Eukaryota</taxon>
        <taxon>Viridiplantae</taxon>
        <taxon>Streptophyta</taxon>
        <taxon>Embryophyta</taxon>
        <taxon>Tracheophyta</taxon>
        <taxon>Spermatophyta</taxon>
        <taxon>Magnoliopsida</taxon>
        <taxon>eudicotyledons</taxon>
        <taxon>Gunneridae</taxon>
        <taxon>Pentapetalae</taxon>
        <taxon>rosids</taxon>
        <taxon>malvids</taxon>
        <taxon>Sapindales</taxon>
        <taxon>Anacardiaceae</taxon>
        <taxon>Pistacia</taxon>
    </lineage>
</organism>